<evidence type="ECO:0000256" key="5">
    <source>
        <dbReference type="ARBA" id="ARBA00022502"/>
    </source>
</evidence>
<dbReference type="PANTHER" id="PTHR12250">
    <property type="entry name" value="PHOSPHATIDYLINOSITOL GLYCAN, CLASS N"/>
    <property type="match status" value="1"/>
</dbReference>
<comment type="function">
    <text evidence="13 14">Ethanolamine phosphate transferase involved in glycosylphosphatidylinositol-anchor biosynthesis. Transfers ethanolamine phosphate to the first alpha-1,4-linked mannose of the glycosylphosphatidylinositol precursor of GPI-anchor.</text>
</comment>
<dbReference type="GO" id="GO:0071555">
    <property type="term" value="P:cell wall organization"/>
    <property type="evidence" value="ECO:0007669"/>
    <property type="project" value="UniProtKB-KW"/>
</dbReference>
<comment type="caution">
    <text evidence="17">The sequence shown here is derived from an EMBL/GenBank/DDBJ whole genome shotgun (WGS) entry which is preliminary data.</text>
</comment>
<dbReference type="GO" id="GO:0051377">
    <property type="term" value="F:mannose-ethanolamine phosphotransferase activity"/>
    <property type="evidence" value="ECO:0007669"/>
    <property type="project" value="UniProtKB-UniRule"/>
</dbReference>
<feature type="transmembrane region" description="Helical" evidence="14">
    <location>
        <begin position="560"/>
        <end position="581"/>
    </location>
</feature>
<evidence type="ECO:0000313" key="18">
    <source>
        <dbReference type="Proteomes" id="UP000288429"/>
    </source>
</evidence>
<reference evidence="17 18" key="1">
    <citation type="submission" date="2017-06" db="EMBL/GenBank/DDBJ databases">
        <title>Cmopartive genomic analysis of Ambrosia Fusariam Clade fungi.</title>
        <authorList>
            <person name="Stajich J.E."/>
            <person name="Carrillo J."/>
            <person name="Kijimoto T."/>
            <person name="Eskalen A."/>
            <person name="O'Donnell K."/>
            <person name="Kasson M."/>
        </authorList>
    </citation>
    <scope>NUCLEOTIDE SEQUENCE [LARGE SCALE GENOMIC DNA]</scope>
    <source>
        <strain evidence="17 18">NRRL 20438</strain>
    </source>
</reference>
<dbReference type="Proteomes" id="UP000288429">
    <property type="component" value="Unassembled WGS sequence"/>
</dbReference>
<keyword evidence="10 14" id="KW-0472">Membrane</keyword>
<comment type="subcellular location">
    <subcellularLocation>
        <location evidence="1 14">Endoplasmic reticulum membrane</location>
        <topology evidence="1 14">Multi-pass membrane protein</topology>
    </subcellularLocation>
</comment>
<feature type="transmembrane region" description="Helical" evidence="14">
    <location>
        <begin position="716"/>
        <end position="732"/>
    </location>
</feature>
<feature type="transmembrane region" description="Helical" evidence="14">
    <location>
        <begin position="861"/>
        <end position="881"/>
    </location>
</feature>
<gene>
    <name evidence="17" type="ORF">CDV31_008340</name>
</gene>
<evidence type="ECO:0000256" key="3">
    <source>
        <dbReference type="ARBA" id="ARBA00008400"/>
    </source>
</evidence>
<evidence type="ECO:0000256" key="15">
    <source>
        <dbReference type="SAM" id="MobiDB-lite"/>
    </source>
</evidence>
<dbReference type="InterPro" id="IPR002591">
    <property type="entry name" value="Phosphodiest/P_Trfase"/>
</dbReference>
<feature type="compositionally biased region" description="Polar residues" evidence="15">
    <location>
        <begin position="959"/>
        <end position="976"/>
    </location>
</feature>
<feature type="transmembrane region" description="Helical" evidence="14">
    <location>
        <begin position="679"/>
        <end position="696"/>
    </location>
</feature>
<dbReference type="UniPathway" id="UPA00196"/>
<evidence type="ECO:0000256" key="8">
    <source>
        <dbReference type="ARBA" id="ARBA00022824"/>
    </source>
</evidence>
<name>A0A428U186_9HYPO</name>
<keyword evidence="8 14" id="KW-0256">Endoplasmic reticulum</keyword>
<keyword evidence="6 14" id="KW-0808">Transferase</keyword>
<feature type="transmembrane region" description="Helical" evidence="14">
    <location>
        <begin position="459"/>
        <end position="485"/>
    </location>
</feature>
<keyword evidence="9 14" id="KW-1133">Transmembrane helix</keyword>
<dbReference type="GO" id="GO:0006506">
    <property type="term" value="P:GPI anchor biosynthetic process"/>
    <property type="evidence" value="ECO:0007669"/>
    <property type="project" value="UniProtKB-UniPathway"/>
</dbReference>
<dbReference type="FunFam" id="3.40.720.10:FF:000015">
    <property type="entry name" value="GPI ethanolamine phosphate transferase 1"/>
    <property type="match status" value="1"/>
</dbReference>
<dbReference type="GO" id="GO:0005789">
    <property type="term" value="C:endoplasmic reticulum membrane"/>
    <property type="evidence" value="ECO:0007669"/>
    <property type="project" value="UniProtKB-SubCell"/>
</dbReference>
<keyword evidence="11" id="KW-0325">Glycoprotein</keyword>
<dbReference type="InterPro" id="IPR017852">
    <property type="entry name" value="GPI_EtnP_transferase_1_C"/>
</dbReference>
<feature type="transmembrane region" description="Helical" evidence="14">
    <location>
        <begin position="744"/>
        <end position="760"/>
    </location>
</feature>
<dbReference type="InterPro" id="IPR017850">
    <property type="entry name" value="Alkaline_phosphatase_core_sf"/>
</dbReference>
<evidence type="ECO:0000256" key="9">
    <source>
        <dbReference type="ARBA" id="ARBA00022989"/>
    </source>
</evidence>
<feature type="transmembrane region" description="Helical" evidence="14">
    <location>
        <begin position="819"/>
        <end position="841"/>
    </location>
</feature>
<feature type="domain" description="GPI ethanolamine phosphate transferase 1 C-terminal" evidence="16">
    <location>
        <begin position="449"/>
        <end position="917"/>
    </location>
</feature>
<evidence type="ECO:0000256" key="7">
    <source>
        <dbReference type="ARBA" id="ARBA00022692"/>
    </source>
</evidence>
<feature type="transmembrane region" description="Helical" evidence="14">
    <location>
        <begin position="638"/>
        <end position="658"/>
    </location>
</feature>
<dbReference type="EC" id="2.-.-.-" evidence="14"/>
<evidence type="ECO:0000256" key="14">
    <source>
        <dbReference type="RuleBase" id="RU367138"/>
    </source>
</evidence>
<feature type="transmembrane region" description="Helical" evidence="14">
    <location>
        <begin position="497"/>
        <end position="517"/>
    </location>
</feature>
<keyword evidence="7 14" id="KW-0812">Transmembrane</keyword>
<evidence type="ECO:0000313" key="17">
    <source>
        <dbReference type="EMBL" id="RSM08037.1"/>
    </source>
</evidence>
<keyword evidence="5 14" id="KW-0337">GPI-anchor biosynthesis</keyword>
<keyword evidence="12" id="KW-0961">Cell wall biogenesis/degradation</keyword>
<dbReference type="PANTHER" id="PTHR12250:SF0">
    <property type="entry name" value="GPI ETHANOLAMINE PHOSPHATE TRANSFERASE 1"/>
    <property type="match status" value="1"/>
</dbReference>
<feature type="transmembrane region" description="Helical" evidence="14">
    <location>
        <begin position="614"/>
        <end position="632"/>
    </location>
</feature>
<accession>A0A428U186</accession>
<evidence type="ECO:0000256" key="12">
    <source>
        <dbReference type="ARBA" id="ARBA00023316"/>
    </source>
</evidence>
<feature type="transmembrane region" description="Helical" evidence="14">
    <location>
        <begin position="893"/>
        <end position="912"/>
    </location>
</feature>
<comment type="pathway">
    <text evidence="2 14">Glycolipid biosynthesis; glycosylphosphatidylinositol-anchor biosynthesis.</text>
</comment>
<dbReference type="CDD" id="cd16020">
    <property type="entry name" value="GPI_EPT_1"/>
    <property type="match status" value="1"/>
</dbReference>
<feature type="region of interest" description="Disordered" evidence="15">
    <location>
        <begin position="959"/>
        <end position="983"/>
    </location>
</feature>
<organism evidence="17 18">
    <name type="scientific">Fusarium ambrosium</name>
    <dbReference type="NCBI Taxonomy" id="131363"/>
    <lineage>
        <taxon>Eukaryota</taxon>
        <taxon>Fungi</taxon>
        <taxon>Dikarya</taxon>
        <taxon>Ascomycota</taxon>
        <taxon>Pezizomycotina</taxon>
        <taxon>Sordariomycetes</taxon>
        <taxon>Hypocreomycetidae</taxon>
        <taxon>Hypocreales</taxon>
        <taxon>Nectriaceae</taxon>
        <taxon>Fusarium</taxon>
        <taxon>Fusarium solani species complex</taxon>
    </lineage>
</organism>
<evidence type="ECO:0000256" key="13">
    <source>
        <dbReference type="ARBA" id="ARBA00024850"/>
    </source>
</evidence>
<comment type="similarity">
    <text evidence="3 14">Belongs to the PIGG/PIGN/PIGO family. PIGN subfamily.</text>
</comment>
<dbReference type="Gene3D" id="3.40.720.10">
    <property type="entry name" value="Alkaline Phosphatase, subunit A"/>
    <property type="match status" value="1"/>
</dbReference>
<dbReference type="AlphaFoldDB" id="A0A428U186"/>
<evidence type="ECO:0000256" key="2">
    <source>
        <dbReference type="ARBA" id="ARBA00004687"/>
    </source>
</evidence>
<evidence type="ECO:0000259" key="16">
    <source>
        <dbReference type="Pfam" id="PF04987"/>
    </source>
</evidence>
<evidence type="ECO:0000256" key="1">
    <source>
        <dbReference type="ARBA" id="ARBA00004477"/>
    </source>
</evidence>
<dbReference type="Pfam" id="PF04987">
    <property type="entry name" value="PigN"/>
    <property type="match status" value="1"/>
</dbReference>
<feature type="transmembrane region" description="Helical" evidence="14">
    <location>
        <begin position="587"/>
        <end position="607"/>
    </location>
</feature>
<evidence type="ECO:0000256" key="11">
    <source>
        <dbReference type="ARBA" id="ARBA00023180"/>
    </source>
</evidence>
<dbReference type="EMBL" id="NIZV01000109">
    <property type="protein sequence ID" value="RSM08037.1"/>
    <property type="molecule type" value="Genomic_DNA"/>
</dbReference>
<dbReference type="SUPFAM" id="SSF53649">
    <property type="entry name" value="Alkaline phosphatase-like"/>
    <property type="match status" value="1"/>
</dbReference>
<evidence type="ECO:0000256" key="6">
    <source>
        <dbReference type="ARBA" id="ARBA00022679"/>
    </source>
</evidence>
<feature type="transmembrane region" description="Helical" evidence="14">
    <location>
        <begin position="7"/>
        <end position="30"/>
    </location>
</feature>
<proteinExistence type="inferred from homology"/>
<feature type="transmembrane region" description="Helical" evidence="14">
    <location>
        <begin position="924"/>
        <end position="950"/>
    </location>
</feature>
<sequence>MAGFNRFGFMAIAVVFHIVYIFSIFDVYFVSPIVSGMRHFKVERPEAAKAPADRLVLFVGDGLRADKAFQQHPEPYPESDEDLVPRHLAPFLRSRVLEHGTFGVSHTRVPTESRPGHVALIAGLYEDVSAVATGWKMNPVNFDSVFNRSRHTWSWGSPDILPMFHYGAVPGRVDAFWYESEFEDFSKDATELDYWVFDHVKDFFAEAAKNETLNAALREDKVVFFLHLLGLDTSGHAYRPYSKEYLNNLKVVDQGVKEITELIQNFYADDRTAFVFTADHGMTDWGSHGDGHPDNTRTPLISWGSGVAPPELYPNSVAPGHDEYSADWGLDHVRRHDVAQADVAALMSYLIGAEFPANGVGELPLEFLSASPKEKAEASLVNAQVILEQYRVKEEKKSATELRYRPYGPLSEENLSPEDRTGHIHALIEAGQYEEAIEESDVLITVGLQGLRYLQTYDWLFLRALITIGYLGWIAYALTTVLSLYVLQHSVPSQRNLLGFFFFSSIIVGLYASFIVSKSPPSYYLYTFFPVLFWEEVYARRNSISQGCQALFGHIKSGGAVATLIFNTVLYIGVLQSLALGYIHREILTGLFVLAAFWPLTCGISFFRSHIFLSLLWFLSCLAMSTFTLLPAMKVENIPLILIGGGLMVLVGLAYLILEDFLLSDSSSSKTKSKRLHSNRTVLGAQIGLIILSMIVTRSSAMSLQAKLGLPRGNQVVGWFILVASFLMPLSYRLQPNNHYMHRLVVIFLTCAPTFVILTISYESLFYVAFSITLLAWVRLEYAYQTFTQGKAKQEAVVAEQQKRDSGAFRPLALSDARISLFFMVLLQSAFFSTGNVASVAQFSLESVNRLFPIFDPVSQGALLTLKLMIPFVLISANLGVLNKRLGVAPSALFMVVLAASDILTLYFFWVVKDEGSWLEIGSTISHFAIASFLCVFVAALEGVSAVFIAGIEIQDGEQTTTNGEPVSSPKTNGKALSTVKAE</sequence>
<keyword evidence="18" id="KW-1185">Reference proteome</keyword>
<dbReference type="InterPro" id="IPR037671">
    <property type="entry name" value="PIGN_N"/>
</dbReference>
<dbReference type="InterPro" id="IPR007070">
    <property type="entry name" value="GPI_EtnP_transferase_1"/>
</dbReference>
<dbReference type="Pfam" id="PF01663">
    <property type="entry name" value="Phosphodiest"/>
    <property type="match status" value="1"/>
</dbReference>
<evidence type="ECO:0000256" key="4">
    <source>
        <dbReference type="ARBA" id="ARBA00020831"/>
    </source>
</evidence>
<evidence type="ECO:0000256" key="10">
    <source>
        <dbReference type="ARBA" id="ARBA00023136"/>
    </source>
</evidence>
<protein>
    <recommendedName>
        <fullName evidence="4 14">GPI ethanolamine phosphate transferase 1</fullName>
        <ecNumber evidence="14">2.-.-.-</ecNumber>
    </recommendedName>
</protein>